<keyword evidence="1" id="KW-1133">Transmembrane helix</keyword>
<dbReference type="RefSeq" id="WP_346245454.1">
    <property type="nucleotide sequence ID" value="NZ_JBDIZK010000002.1"/>
</dbReference>
<protein>
    <recommendedName>
        <fullName evidence="4">Glycerophosphoryl diester phosphodiesterase membrane domain-containing protein</fullName>
    </recommendedName>
</protein>
<feature type="transmembrane region" description="Helical" evidence="1">
    <location>
        <begin position="28"/>
        <end position="49"/>
    </location>
</feature>
<evidence type="ECO:0000256" key="1">
    <source>
        <dbReference type="SAM" id="Phobius"/>
    </source>
</evidence>
<accession>A0ABV0B8R6</accession>
<keyword evidence="1" id="KW-0472">Membrane</keyword>
<evidence type="ECO:0008006" key="4">
    <source>
        <dbReference type="Google" id="ProtNLM"/>
    </source>
</evidence>
<sequence>MAYLADERGRFEISTVISRTFDSIGANAPLYLGASFLLAGGPPFAAIWWSRQAALVTPYGMPDYSRFDFWLPYLIIGAVGLLTNAVLQIALSHATFRHHARQRVAAGEALGVGFSLMLPVVAIILVTWIASILISGITMFVLVLMLQSITALQAIPLVVFTIILIAGVLALLLWIRWSIAVPVYVLEREGLIEAFARSWVLTRGSGFRIFLAMLPFWIGAAVLALLQHFADQATLGMASPLIISLVVGTVNALVAVGGMTMLASVMLELRDTKEAVPDGDLTAIFA</sequence>
<evidence type="ECO:0000313" key="2">
    <source>
        <dbReference type="EMBL" id="MEN3746455.1"/>
    </source>
</evidence>
<name>A0ABV0B8R6_9SPHN</name>
<keyword evidence="1" id="KW-0812">Transmembrane</keyword>
<feature type="transmembrane region" description="Helical" evidence="1">
    <location>
        <begin position="69"/>
        <end position="91"/>
    </location>
</feature>
<feature type="transmembrane region" description="Helical" evidence="1">
    <location>
        <begin position="207"/>
        <end position="229"/>
    </location>
</feature>
<gene>
    <name evidence="2" type="ORF">TPR58_04690</name>
</gene>
<organism evidence="2 3">
    <name type="scientific">Sphingomonas rustica</name>
    <dbReference type="NCBI Taxonomy" id="3103142"/>
    <lineage>
        <taxon>Bacteria</taxon>
        <taxon>Pseudomonadati</taxon>
        <taxon>Pseudomonadota</taxon>
        <taxon>Alphaproteobacteria</taxon>
        <taxon>Sphingomonadales</taxon>
        <taxon>Sphingomonadaceae</taxon>
        <taxon>Sphingomonas</taxon>
    </lineage>
</organism>
<proteinExistence type="predicted"/>
<evidence type="ECO:0000313" key="3">
    <source>
        <dbReference type="Proteomes" id="UP001427805"/>
    </source>
</evidence>
<dbReference type="EMBL" id="JBDIZK010000002">
    <property type="protein sequence ID" value="MEN3746455.1"/>
    <property type="molecule type" value="Genomic_DNA"/>
</dbReference>
<feature type="transmembrane region" description="Helical" evidence="1">
    <location>
        <begin position="157"/>
        <end position="186"/>
    </location>
</feature>
<reference evidence="2 3" key="1">
    <citation type="submission" date="2024-05" db="EMBL/GenBank/DDBJ databases">
        <title>Sphingomonas sp. HF-S3 16S ribosomal RNA gene Genome sequencing and assembly.</title>
        <authorList>
            <person name="Lee H."/>
        </authorList>
    </citation>
    <scope>NUCLEOTIDE SEQUENCE [LARGE SCALE GENOMIC DNA]</scope>
    <source>
        <strain evidence="2 3">HF-S3</strain>
    </source>
</reference>
<dbReference type="Proteomes" id="UP001427805">
    <property type="component" value="Unassembled WGS sequence"/>
</dbReference>
<feature type="transmembrane region" description="Helical" evidence="1">
    <location>
        <begin position="112"/>
        <end position="145"/>
    </location>
</feature>
<feature type="transmembrane region" description="Helical" evidence="1">
    <location>
        <begin position="241"/>
        <end position="263"/>
    </location>
</feature>
<keyword evidence="3" id="KW-1185">Reference proteome</keyword>
<comment type="caution">
    <text evidence="2">The sequence shown here is derived from an EMBL/GenBank/DDBJ whole genome shotgun (WGS) entry which is preliminary data.</text>
</comment>